<dbReference type="InterPro" id="IPR011059">
    <property type="entry name" value="Metal-dep_hydrolase_composite"/>
</dbReference>
<evidence type="ECO:0000313" key="3">
    <source>
        <dbReference type="EMBL" id="MEJ6011401.1"/>
    </source>
</evidence>
<dbReference type="SUPFAM" id="SSF69304">
    <property type="entry name" value="Tricorn protease N-terminal domain"/>
    <property type="match status" value="1"/>
</dbReference>
<evidence type="ECO:0000259" key="2">
    <source>
        <dbReference type="Pfam" id="PF01979"/>
    </source>
</evidence>
<dbReference type="InterPro" id="IPR011659">
    <property type="entry name" value="WD40"/>
</dbReference>
<dbReference type="PANTHER" id="PTHR43135:SF3">
    <property type="entry name" value="ALPHA-D-RIBOSE 1-METHYLPHOSPHONATE 5-TRIPHOSPHATE DIPHOSPHATASE"/>
    <property type="match status" value="1"/>
</dbReference>
<protein>
    <submittedName>
        <fullName evidence="3">Amidohydrolase family protein</fullName>
    </submittedName>
</protein>
<dbReference type="EMBL" id="JBBHJY010000008">
    <property type="protein sequence ID" value="MEJ6011401.1"/>
    <property type="molecule type" value="Genomic_DNA"/>
</dbReference>
<dbReference type="SUPFAM" id="SSF82171">
    <property type="entry name" value="DPP6 N-terminal domain-like"/>
    <property type="match status" value="1"/>
</dbReference>
<reference evidence="3 4" key="1">
    <citation type="submission" date="2024-03" db="EMBL/GenBank/DDBJ databases">
        <authorList>
            <person name="Jo J.-H."/>
        </authorList>
    </citation>
    <scope>NUCLEOTIDE SEQUENCE [LARGE SCALE GENOMIC DNA]</scope>
    <source>
        <strain evidence="3 4">AS3R-12</strain>
    </source>
</reference>
<organism evidence="3 4">
    <name type="scientific">Novosphingobium aquae</name>
    <dbReference type="NCBI Taxonomy" id="3133435"/>
    <lineage>
        <taxon>Bacteria</taxon>
        <taxon>Pseudomonadati</taxon>
        <taxon>Pseudomonadota</taxon>
        <taxon>Alphaproteobacteria</taxon>
        <taxon>Sphingomonadales</taxon>
        <taxon>Sphingomonadaceae</taxon>
        <taxon>Novosphingobium</taxon>
    </lineage>
</organism>
<feature type="domain" description="Amidohydrolase-related" evidence="2">
    <location>
        <begin position="937"/>
        <end position="1034"/>
    </location>
</feature>
<dbReference type="Proteomes" id="UP001379235">
    <property type="component" value="Unassembled WGS sequence"/>
</dbReference>
<name>A0ABU8SBQ2_9SPHN</name>
<dbReference type="SUPFAM" id="SSF51338">
    <property type="entry name" value="Composite domain of metallo-dependent hydrolases"/>
    <property type="match status" value="1"/>
</dbReference>
<dbReference type="InterPro" id="IPR006680">
    <property type="entry name" value="Amidohydro-rel"/>
</dbReference>
<dbReference type="SUPFAM" id="SSF51556">
    <property type="entry name" value="Metallo-dependent hydrolases"/>
    <property type="match status" value="1"/>
</dbReference>
<dbReference type="InterPro" id="IPR032466">
    <property type="entry name" value="Metal_Hydrolase"/>
</dbReference>
<dbReference type="InterPro" id="IPR051781">
    <property type="entry name" value="Metallo-dep_Hydrolase"/>
</dbReference>
<dbReference type="Gene3D" id="2.120.10.30">
    <property type="entry name" value="TolB, C-terminal domain"/>
    <property type="match status" value="3"/>
</dbReference>
<gene>
    <name evidence="3" type="ORF">WG900_15890</name>
</gene>
<evidence type="ECO:0000256" key="1">
    <source>
        <dbReference type="SAM" id="SignalP"/>
    </source>
</evidence>
<feature type="signal peptide" evidence="1">
    <location>
        <begin position="1"/>
        <end position="23"/>
    </location>
</feature>
<dbReference type="RefSeq" id="WP_339968615.1">
    <property type="nucleotide sequence ID" value="NZ_JBBHJY010000008.1"/>
</dbReference>
<keyword evidence="1" id="KW-0732">Signal</keyword>
<dbReference type="Pfam" id="PF01979">
    <property type="entry name" value="Amidohydro_1"/>
    <property type="match status" value="1"/>
</dbReference>
<dbReference type="Gene3D" id="3.20.20.140">
    <property type="entry name" value="Metal-dependent hydrolases"/>
    <property type="match status" value="1"/>
</dbReference>
<evidence type="ECO:0000313" key="4">
    <source>
        <dbReference type="Proteomes" id="UP001379235"/>
    </source>
</evidence>
<dbReference type="Gene3D" id="2.30.40.10">
    <property type="entry name" value="Urease, subunit C, domain 1"/>
    <property type="match status" value="2"/>
</dbReference>
<accession>A0ABU8SBQ2</accession>
<feature type="chain" id="PRO_5046316911" evidence="1">
    <location>
        <begin position="24"/>
        <end position="1076"/>
    </location>
</feature>
<keyword evidence="4" id="KW-1185">Reference proteome</keyword>
<sequence length="1076" mass="116953">MAHRARKALALASLLATTATASAQDALPLKPDRKLDYEVSSGTYMSLAVSPDGKTILFDMLGELYALPSKGGRAVPIATGMAFEVQPTFSPDGKWIAYVSDRTGGDNVWIARADGSGARRITEDDDGAVRTSPEWSADGKSVYVSRHRIRLDRYELWRHPIDGGKGKLVVPIRQKPDAPRTAWQSTLGVSPSHDGKWLYFARRTGDLSFEDPVPWTVVRRNVATGAEETVIDNTGGREAAGEAYFRPVISPDGKQLAYATRRMAQTTLRVRNLTTGVDRDLGPAPLDLMNGAAWIDLIPRYSFTPDSKAILIAYNGKIERRPIDGSPLTRIPFKARLQLAVAPSTRIRFREDTGSVRAKMLQGTSPSPDGERVAYAAFGSIYVQPVDGSAALRLPVNGDPASMPSWSPDGRRITYVTWSEATGGAVWTVPSDGTSTPVRVNDLSAYYTHPVFTPDGKTILTLRSSAAARQQSSYLIGSIRAAQLVEIPTQGGNARVIASGQFGQRPHFVAGQPGTTYLMNDNGLIAVDLASGALRAVANVKSDGYYFTEAPRTSDAIRISPDGKWIAAQAVQQLYVLPVPADTRAVINLSAPDGPARRVTDIGADFFEWRADKSLIWTTGNWLQTLPDTSAPVPKTHVELIAELPRARPAGSILLRGARALTMANGDKVIDDADILITADRIAAIGPRGSIPVPQGTPVRELGGKTVTPGFIDDHDHIGTIRRNVISSEDWSLRARLAFGVTTSFDPSTLGIDQIAYQDLLDAGLMIGPRLRSTGPALFSREHFQSLDEVRAVLRRYREAWGLRNIKQYRAESRTVRQWIAMASSELGLLPTTEGSHNPKLILTQLLDGYAGNEHALPIAPFQEDVIKLIAQMRTSYVATLLVNTSGPAAKHYYVAKHDPALDPKVRRFWSPYVIASKLGQREWASMAASRSPVLAADVAKLAEAGALVGMGSHGDDPGVGFHYEMEAHVDGGMPIAAVLHAATAGAAETIGRLDDMGTLEVGKYADLIVFDHDPLADIRNTLSVKQVMRGGQLFDADTLDELWPTERKLPPAWYAERHVDQWPPVDEQSHVELPR</sequence>
<dbReference type="InterPro" id="IPR011042">
    <property type="entry name" value="6-blade_b-propeller_TolB-like"/>
</dbReference>
<dbReference type="PANTHER" id="PTHR43135">
    <property type="entry name" value="ALPHA-D-RIBOSE 1-METHYLPHOSPHONATE 5-TRIPHOSPHATE DIPHOSPHATASE"/>
    <property type="match status" value="1"/>
</dbReference>
<comment type="caution">
    <text evidence="3">The sequence shown here is derived from an EMBL/GenBank/DDBJ whole genome shotgun (WGS) entry which is preliminary data.</text>
</comment>
<proteinExistence type="predicted"/>
<dbReference type="Pfam" id="PF07676">
    <property type="entry name" value="PD40"/>
    <property type="match status" value="3"/>
</dbReference>